<reference evidence="2" key="1">
    <citation type="submission" date="2023-01" db="EMBL/GenBank/DDBJ databases">
        <title>Whole-genome sequence of Pseudomonas putida NBRC 14671.</title>
        <authorList>
            <person name="Morohoshi T."/>
            <person name="Someya N."/>
        </authorList>
    </citation>
    <scope>NUCLEOTIDE SEQUENCE</scope>
    <source>
        <strain evidence="2">NBRC 14671</strain>
    </source>
</reference>
<feature type="transmembrane region" description="Helical" evidence="1">
    <location>
        <begin position="32"/>
        <end position="54"/>
    </location>
</feature>
<organism evidence="2 3">
    <name type="scientific">Pseudomonas putida</name>
    <name type="common">Arthrobacter siderocapsulatus</name>
    <dbReference type="NCBI Taxonomy" id="303"/>
    <lineage>
        <taxon>Bacteria</taxon>
        <taxon>Pseudomonadati</taxon>
        <taxon>Pseudomonadota</taxon>
        <taxon>Gammaproteobacteria</taxon>
        <taxon>Pseudomonadales</taxon>
        <taxon>Pseudomonadaceae</taxon>
        <taxon>Pseudomonas</taxon>
    </lineage>
</organism>
<accession>A0AA37RC00</accession>
<name>A0AA37RC00_PSEPU</name>
<proteinExistence type="predicted"/>
<dbReference type="EMBL" id="BSKJ01000003">
    <property type="protein sequence ID" value="GLO34886.1"/>
    <property type="molecule type" value="Genomic_DNA"/>
</dbReference>
<dbReference type="AlphaFoldDB" id="A0AA37RC00"/>
<feature type="transmembrane region" description="Helical" evidence="1">
    <location>
        <begin position="75"/>
        <end position="96"/>
    </location>
</feature>
<gene>
    <name evidence="2" type="ORF">PPUN14671_17190</name>
</gene>
<feature type="transmembrane region" description="Helical" evidence="1">
    <location>
        <begin position="102"/>
        <end position="119"/>
    </location>
</feature>
<evidence type="ECO:0000313" key="2">
    <source>
        <dbReference type="EMBL" id="GLO34886.1"/>
    </source>
</evidence>
<keyword evidence="1" id="KW-0812">Transmembrane</keyword>
<keyword evidence="1" id="KW-0472">Membrane</keyword>
<keyword evidence="1" id="KW-1133">Transmembrane helix</keyword>
<sequence>MPRGLGAALVAYSFYRWPGVDTTQLYSASGVIAGVCATLLGFLVTAIAIVTALVDKTLIANMRKTGHYRVLMRDTFLTCAMLLLTLGISCAALVTAASWMNIVGTAIAFLLALSLLYAYESGRRFALVVMTI</sequence>
<protein>
    <submittedName>
        <fullName evidence="2">Uncharacterized protein</fullName>
    </submittedName>
</protein>
<dbReference type="Proteomes" id="UP001161257">
    <property type="component" value="Unassembled WGS sequence"/>
</dbReference>
<comment type="caution">
    <text evidence="2">The sequence shown here is derived from an EMBL/GenBank/DDBJ whole genome shotgun (WGS) entry which is preliminary data.</text>
</comment>
<evidence type="ECO:0000256" key="1">
    <source>
        <dbReference type="SAM" id="Phobius"/>
    </source>
</evidence>
<evidence type="ECO:0000313" key="3">
    <source>
        <dbReference type="Proteomes" id="UP001161257"/>
    </source>
</evidence>